<feature type="domain" description="Fe2OG dioxygenase" evidence="2">
    <location>
        <begin position="184"/>
        <end position="315"/>
    </location>
</feature>
<organism evidence="3 4">
    <name type="scientific">Lodderomyces elongisporus (strain ATCC 11503 / CBS 2605 / JCM 1781 / NBRC 1676 / NRRL YB-4239)</name>
    <name type="common">Yeast</name>
    <name type="synonym">Saccharomyces elongisporus</name>
    <dbReference type="NCBI Taxonomy" id="379508"/>
    <lineage>
        <taxon>Eukaryota</taxon>
        <taxon>Fungi</taxon>
        <taxon>Dikarya</taxon>
        <taxon>Ascomycota</taxon>
        <taxon>Saccharomycotina</taxon>
        <taxon>Pichiomycetes</taxon>
        <taxon>Debaryomycetaceae</taxon>
        <taxon>Candida/Lodderomyces clade</taxon>
        <taxon>Lodderomyces</taxon>
    </lineage>
</organism>
<dbReference type="Proteomes" id="UP000001996">
    <property type="component" value="Unassembled WGS sequence"/>
</dbReference>
<dbReference type="VEuPathDB" id="FungiDB:LELG_04527"/>
<dbReference type="Pfam" id="PF14226">
    <property type="entry name" value="DIOX_N"/>
    <property type="match status" value="1"/>
</dbReference>
<dbReference type="GO" id="GO:0046872">
    <property type="term" value="F:metal ion binding"/>
    <property type="evidence" value="ECO:0007669"/>
    <property type="project" value="UniProtKB-KW"/>
</dbReference>
<dbReference type="GO" id="GO:0016491">
    <property type="term" value="F:oxidoreductase activity"/>
    <property type="evidence" value="ECO:0007669"/>
    <property type="project" value="UniProtKB-KW"/>
</dbReference>
<dbReference type="eggNOG" id="KOG0143">
    <property type="taxonomic scope" value="Eukaryota"/>
</dbReference>
<dbReference type="Pfam" id="PF03171">
    <property type="entry name" value="2OG-FeII_Oxy"/>
    <property type="match status" value="1"/>
</dbReference>
<evidence type="ECO:0000313" key="3">
    <source>
        <dbReference type="EMBL" id="EDK46346.1"/>
    </source>
</evidence>
<dbReference type="OrthoDB" id="288590at2759"/>
<accession>A5E4I8</accession>
<evidence type="ECO:0000313" key="4">
    <source>
        <dbReference type="Proteomes" id="UP000001996"/>
    </source>
</evidence>
<dbReference type="Gene3D" id="2.60.120.330">
    <property type="entry name" value="B-lactam Antibiotic, Isopenicillin N Synthase, Chain"/>
    <property type="match status" value="1"/>
</dbReference>
<dbReference type="PROSITE" id="PS51471">
    <property type="entry name" value="FE2OG_OXY"/>
    <property type="match status" value="1"/>
</dbReference>
<sequence>MCTMTASNPLQIVDISQETRVAAAELLDALTTQGFVFIDGHDFTQIEVDSLFNLSKQFFQLPREYKEKYIIDSSLGKNTGYISFTQENLDPSKKNDFKEGLNMSELNLLTGEPDCNGPIPDWLKNDTERYGLITSSIKKLNLLNLKLLELVAIALSVEDQNNGECKGKDWFTSRYKPTEKSGSTFRWLHYPVVNSEHPDAEIRAGAHTDYGSMTLLFQRENQEGLEIYSPMSKLWEKVPFVKSERTNSGTANAGGSAVATEEKMAPPIVMNIGDLLSYWTAGLLKSTIHRVRFENSAGKQQRNEDRYSIVFFAHPSDDTLLEPVPCDMIRYRSKMGRGVAKDEEKGEYITALQHLQKKLANTYTR</sequence>
<keyword evidence="1" id="KW-0560">Oxidoreductase</keyword>
<dbReference type="PANTHER" id="PTHR47990">
    <property type="entry name" value="2-OXOGLUTARATE (2OG) AND FE(II)-DEPENDENT OXYGENASE SUPERFAMILY PROTEIN-RELATED"/>
    <property type="match status" value="1"/>
</dbReference>
<keyword evidence="1" id="KW-0408">Iron</keyword>
<protein>
    <recommendedName>
        <fullName evidence="2">Fe2OG dioxygenase domain-containing protein</fullName>
    </recommendedName>
</protein>
<dbReference type="KEGG" id="lel:PVL30_004247"/>
<dbReference type="InterPro" id="IPR026992">
    <property type="entry name" value="DIOX_N"/>
</dbReference>
<dbReference type="GO" id="GO:0044283">
    <property type="term" value="P:small molecule biosynthetic process"/>
    <property type="evidence" value="ECO:0007669"/>
    <property type="project" value="UniProtKB-ARBA"/>
</dbReference>
<name>A5E4I8_LODEL</name>
<dbReference type="EMBL" id="CH981529">
    <property type="protein sequence ID" value="EDK46346.1"/>
    <property type="molecule type" value="Genomic_DNA"/>
</dbReference>
<proteinExistence type="inferred from homology"/>
<dbReference type="AlphaFoldDB" id="A5E4I8"/>
<dbReference type="InterPro" id="IPR050231">
    <property type="entry name" value="Iron_ascorbate_oxido_reductase"/>
</dbReference>
<dbReference type="InParanoid" id="A5E4I8"/>
<keyword evidence="4" id="KW-1185">Reference proteome</keyword>
<dbReference type="SUPFAM" id="SSF51197">
    <property type="entry name" value="Clavaminate synthase-like"/>
    <property type="match status" value="1"/>
</dbReference>
<dbReference type="HOGENOM" id="CLU_010119_6_2_1"/>
<reference evidence="3 4" key="1">
    <citation type="journal article" date="2009" name="Nature">
        <title>Evolution of pathogenicity and sexual reproduction in eight Candida genomes.</title>
        <authorList>
            <person name="Butler G."/>
            <person name="Rasmussen M.D."/>
            <person name="Lin M.F."/>
            <person name="Santos M.A."/>
            <person name="Sakthikumar S."/>
            <person name="Munro C.A."/>
            <person name="Rheinbay E."/>
            <person name="Grabherr M."/>
            <person name="Forche A."/>
            <person name="Reedy J.L."/>
            <person name="Agrafioti I."/>
            <person name="Arnaud M.B."/>
            <person name="Bates S."/>
            <person name="Brown A.J."/>
            <person name="Brunke S."/>
            <person name="Costanzo M.C."/>
            <person name="Fitzpatrick D.A."/>
            <person name="de Groot P.W."/>
            <person name="Harris D."/>
            <person name="Hoyer L.L."/>
            <person name="Hube B."/>
            <person name="Klis F.M."/>
            <person name="Kodira C."/>
            <person name="Lennard N."/>
            <person name="Logue M.E."/>
            <person name="Martin R."/>
            <person name="Neiman A.M."/>
            <person name="Nikolaou E."/>
            <person name="Quail M.A."/>
            <person name="Quinn J."/>
            <person name="Santos M.C."/>
            <person name="Schmitzberger F.F."/>
            <person name="Sherlock G."/>
            <person name="Shah P."/>
            <person name="Silverstein K.A."/>
            <person name="Skrzypek M.S."/>
            <person name="Soll D."/>
            <person name="Staggs R."/>
            <person name="Stansfield I."/>
            <person name="Stumpf M.P."/>
            <person name="Sudbery P.E."/>
            <person name="Srikantha T."/>
            <person name="Zeng Q."/>
            <person name="Berman J."/>
            <person name="Berriman M."/>
            <person name="Heitman J."/>
            <person name="Gow N.A."/>
            <person name="Lorenz M.C."/>
            <person name="Birren B.W."/>
            <person name="Kellis M."/>
            <person name="Cuomo C.A."/>
        </authorList>
    </citation>
    <scope>NUCLEOTIDE SEQUENCE [LARGE SCALE GENOMIC DNA]</scope>
    <source>
        <strain evidence="4">ATCC 11503 / BCRC 21390 / CBS 2605 / JCM 1781 / NBRC 1676 / NRRL YB-4239</strain>
    </source>
</reference>
<dbReference type="InterPro" id="IPR027443">
    <property type="entry name" value="IPNS-like_sf"/>
</dbReference>
<keyword evidence="1" id="KW-0479">Metal-binding</keyword>
<dbReference type="InterPro" id="IPR044861">
    <property type="entry name" value="IPNS-like_FE2OG_OXY"/>
</dbReference>
<dbReference type="InterPro" id="IPR005123">
    <property type="entry name" value="Oxoglu/Fe-dep_dioxygenase_dom"/>
</dbReference>
<evidence type="ECO:0000256" key="1">
    <source>
        <dbReference type="RuleBase" id="RU003682"/>
    </source>
</evidence>
<comment type="similarity">
    <text evidence="1">Belongs to the iron/ascorbate-dependent oxidoreductase family.</text>
</comment>
<dbReference type="GeneID" id="5231649"/>
<gene>
    <name evidence="3" type="ORF">LELG_04527</name>
</gene>
<dbReference type="OMA" id="FTTRHDP"/>
<evidence type="ECO:0000259" key="2">
    <source>
        <dbReference type="PROSITE" id="PS51471"/>
    </source>
</evidence>
<dbReference type="STRING" id="379508.A5E4I8"/>